<organism evidence="1 2">
    <name type="scientific">Anabaena catenula FACHB-362</name>
    <dbReference type="NCBI Taxonomy" id="2692877"/>
    <lineage>
        <taxon>Bacteria</taxon>
        <taxon>Bacillati</taxon>
        <taxon>Cyanobacteriota</taxon>
        <taxon>Cyanophyceae</taxon>
        <taxon>Nostocales</taxon>
        <taxon>Nostocaceae</taxon>
        <taxon>Anabaena</taxon>
    </lineage>
</organism>
<name>A0ABR8JCI4_9NOST</name>
<comment type="caution">
    <text evidence="1">The sequence shown here is derived from an EMBL/GenBank/DDBJ whole genome shotgun (WGS) entry which is preliminary data.</text>
</comment>
<protein>
    <submittedName>
        <fullName evidence="1">Uncharacterized protein</fullName>
    </submittedName>
</protein>
<keyword evidence="2" id="KW-1185">Reference proteome</keyword>
<proteinExistence type="predicted"/>
<dbReference type="Proteomes" id="UP000660381">
    <property type="component" value="Unassembled WGS sequence"/>
</dbReference>
<evidence type="ECO:0000313" key="1">
    <source>
        <dbReference type="EMBL" id="MBD2695257.1"/>
    </source>
</evidence>
<accession>A0ABR8JCI4</accession>
<dbReference type="RefSeq" id="WP_016953666.1">
    <property type="nucleotide sequence ID" value="NZ_JACJTQ010000106.1"/>
</dbReference>
<reference evidence="1 2" key="1">
    <citation type="journal article" date="2020" name="ISME J.">
        <title>Comparative genomics reveals insights into cyanobacterial evolution and habitat adaptation.</title>
        <authorList>
            <person name="Chen M.Y."/>
            <person name="Teng W.K."/>
            <person name="Zhao L."/>
            <person name="Hu C.X."/>
            <person name="Zhou Y.K."/>
            <person name="Han B.P."/>
            <person name="Song L.R."/>
            <person name="Shu W.S."/>
        </authorList>
    </citation>
    <scope>NUCLEOTIDE SEQUENCE [LARGE SCALE GENOMIC DNA]</scope>
    <source>
        <strain evidence="1 2">FACHB-362</strain>
    </source>
</reference>
<evidence type="ECO:0000313" key="2">
    <source>
        <dbReference type="Proteomes" id="UP000660381"/>
    </source>
</evidence>
<sequence length="72" mass="8230">MQLHEPVRNLAIMRQLATTQIESAQIPHHHTGLILLGLKTLSLTEARNHVNQELGNWNDRVLQMSQLTVQKL</sequence>
<gene>
    <name evidence="1" type="ORF">H6G68_26730</name>
</gene>
<dbReference type="EMBL" id="JACJTQ010000106">
    <property type="protein sequence ID" value="MBD2695257.1"/>
    <property type="molecule type" value="Genomic_DNA"/>
</dbReference>